<name>A0A8S4D5I6_PLUXY</name>
<dbReference type="PROSITE" id="PS50096">
    <property type="entry name" value="IQ"/>
    <property type="match status" value="1"/>
</dbReference>
<dbReference type="AlphaFoldDB" id="A0A8S4D5I6"/>
<feature type="region of interest" description="Disordered" evidence="1">
    <location>
        <begin position="57"/>
        <end position="82"/>
    </location>
</feature>
<sequence length="131" mass="15318">MKAAILIQQWYRRYLARMEVRRRYTWTIFQSIEYAGEQDQVKLYNFFNALLSHMRNTSGRTSSERTSRTASVRVRSKKAGVGRGARFKVKSQDNSYGCKDTSRTRSYLSNRLLQDMSLLGERRFTAINSNA</sequence>
<evidence type="ECO:0000313" key="2">
    <source>
        <dbReference type="EMBL" id="CAG9090655.1"/>
    </source>
</evidence>
<keyword evidence="3" id="KW-1185">Reference proteome</keyword>
<gene>
    <name evidence="2" type="ORF">PLXY2_LOCUS906</name>
</gene>
<proteinExistence type="predicted"/>
<accession>A0A8S4D5I6</accession>
<reference evidence="2" key="1">
    <citation type="submission" date="2020-11" db="EMBL/GenBank/DDBJ databases">
        <authorList>
            <person name="Whiteford S."/>
        </authorList>
    </citation>
    <scope>NUCLEOTIDE SEQUENCE</scope>
</reference>
<comment type="caution">
    <text evidence="2">The sequence shown here is derived from an EMBL/GenBank/DDBJ whole genome shotgun (WGS) entry which is preliminary data.</text>
</comment>
<dbReference type="Proteomes" id="UP000653454">
    <property type="component" value="Unassembled WGS sequence"/>
</dbReference>
<organism evidence="2 3">
    <name type="scientific">Plutella xylostella</name>
    <name type="common">Diamondback moth</name>
    <name type="synonym">Plutella maculipennis</name>
    <dbReference type="NCBI Taxonomy" id="51655"/>
    <lineage>
        <taxon>Eukaryota</taxon>
        <taxon>Metazoa</taxon>
        <taxon>Ecdysozoa</taxon>
        <taxon>Arthropoda</taxon>
        <taxon>Hexapoda</taxon>
        <taxon>Insecta</taxon>
        <taxon>Pterygota</taxon>
        <taxon>Neoptera</taxon>
        <taxon>Endopterygota</taxon>
        <taxon>Lepidoptera</taxon>
        <taxon>Glossata</taxon>
        <taxon>Ditrysia</taxon>
        <taxon>Yponomeutoidea</taxon>
        <taxon>Plutellidae</taxon>
        <taxon>Plutella</taxon>
    </lineage>
</organism>
<evidence type="ECO:0000313" key="3">
    <source>
        <dbReference type="Proteomes" id="UP000653454"/>
    </source>
</evidence>
<dbReference type="EMBL" id="CAJHNJ030000002">
    <property type="protein sequence ID" value="CAG9090655.1"/>
    <property type="molecule type" value="Genomic_DNA"/>
</dbReference>
<protein>
    <submittedName>
        <fullName evidence="2">(diamondback moth) hypothetical protein</fullName>
    </submittedName>
</protein>
<evidence type="ECO:0000256" key="1">
    <source>
        <dbReference type="SAM" id="MobiDB-lite"/>
    </source>
</evidence>